<evidence type="ECO:0000259" key="5">
    <source>
        <dbReference type="PROSITE" id="PS50011"/>
    </source>
</evidence>
<dbReference type="PROSITE" id="PS00107">
    <property type="entry name" value="PROTEIN_KINASE_ATP"/>
    <property type="match status" value="1"/>
</dbReference>
<dbReference type="Gene3D" id="3.30.200.20">
    <property type="entry name" value="Phosphorylase Kinase, domain 1"/>
    <property type="match status" value="1"/>
</dbReference>
<accession>A0ABY5R8X2</accession>
<keyword evidence="6" id="KW-0808">Transferase</keyword>
<dbReference type="Proteomes" id="UP001059252">
    <property type="component" value="Chromosome"/>
</dbReference>
<dbReference type="PROSITE" id="PS00108">
    <property type="entry name" value="PROTEIN_KINASE_ST"/>
    <property type="match status" value="1"/>
</dbReference>
<keyword evidence="4" id="KW-1133">Transmembrane helix</keyword>
<evidence type="ECO:0000313" key="7">
    <source>
        <dbReference type="Proteomes" id="UP001059252"/>
    </source>
</evidence>
<dbReference type="InterPro" id="IPR008271">
    <property type="entry name" value="Ser/Thr_kinase_AS"/>
</dbReference>
<dbReference type="PANTHER" id="PTHR44167">
    <property type="entry name" value="OVARIAN-SPECIFIC SERINE/THREONINE-PROTEIN KINASE LOK-RELATED"/>
    <property type="match status" value="1"/>
</dbReference>
<dbReference type="RefSeq" id="WP_258210935.1">
    <property type="nucleotide sequence ID" value="NZ_CP102734.1"/>
</dbReference>
<organism evidence="6 7">
    <name type="scientific">Mycoplasma iguanae</name>
    <dbReference type="NCBI Taxonomy" id="292461"/>
    <lineage>
        <taxon>Bacteria</taxon>
        <taxon>Bacillati</taxon>
        <taxon>Mycoplasmatota</taxon>
        <taxon>Mollicutes</taxon>
        <taxon>Mycoplasmataceae</taxon>
        <taxon>Mycoplasma</taxon>
    </lineage>
</organism>
<dbReference type="GO" id="GO:0004674">
    <property type="term" value="F:protein serine/threonine kinase activity"/>
    <property type="evidence" value="ECO:0007669"/>
    <property type="project" value="UniProtKB-KW"/>
</dbReference>
<keyword evidence="4" id="KW-0472">Membrane</keyword>
<dbReference type="InterPro" id="IPR017441">
    <property type="entry name" value="Protein_kinase_ATP_BS"/>
</dbReference>
<evidence type="ECO:0000256" key="3">
    <source>
        <dbReference type="PROSITE-ProRule" id="PRU10141"/>
    </source>
</evidence>
<dbReference type="Gene3D" id="1.10.510.10">
    <property type="entry name" value="Transferase(Phosphotransferase) domain 1"/>
    <property type="match status" value="1"/>
</dbReference>
<evidence type="ECO:0000256" key="2">
    <source>
        <dbReference type="ARBA" id="ARBA00022840"/>
    </source>
</evidence>
<dbReference type="PROSITE" id="PS50011">
    <property type="entry name" value="PROTEIN_KINASE_DOM"/>
    <property type="match status" value="1"/>
</dbReference>
<gene>
    <name evidence="6" type="ORF">NV226_00355</name>
</gene>
<proteinExistence type="predicted"/>
<dbReference type="InterPro" id="IPR000719">
    <property type="entry name" value="Prot_kinase_dom"/>
</dbReference>
<keyword evidence="6" id="KW-0418">Kinase</keyword>
<feature type="transmembrane region" description="Helical" evidence="4">
    <location>
        <begin position="307"/>
        <end position="330"/>
    </location>
</feature>
<feature type="binding site" evidence="3">
    <location>
        <position position="42"/>
    </location>
    <ligand>
        <name>ATP</name>
        <dbReference type="ChEBI" id="CHEBI:30616"/>
    </ligand>
</feature>
<dbReference type="PANTHER" id="PTHR44167:SF24">
    <property type="entry name" value="SERINE_THREONINE-PROTEIN KINASE CHK2"/>
    <property type="match status" value="1"/>
</dbReference>
<sequence>MLYPNFKQLHQKYILRSKIGQGGMSKVYLAISKENSLRYAIKIMDTHPDRKEANKKRFRDEIVISKKINSSIVSRVHDYCFDEANDEYYIVFEYIEGEILKDIIQRNGGLTIDLSVNYAMQIAEGLSHIHQNHIIHRDLKSSNIMIDNTNSVKIIDFGIALSRESQRYTSTNKIIGSVHYLPPEAIKNSNSTNKADIYALGIIIYEMLIGQTPFASDENLSAVDIIKKHQKERIFSVKKWNPNIPQSLANIIIKATAKNPDYRYESAIALYYDLETCLSTERALEGPINLKKQLSQKNFLDFLASKWGIIFFLSLGLLSFIIMLVLVMLVEGN</sequence>
<evidence type="ECO:0000313" key="6">
    <source>
        <dbReference type="EMBL" id="UVD81761.1"/>
    </source>
</evidence>
<evidence type="ECO:0000256" key="1">
    <source>
        <dbReference type="ARBA" id="ARBA00022741"/>
    </source>
</evidence>
<dbReference type="Pfam" id="PF00069">
    <property type="entry name" value="Pkinase"/>
    <property type="match status" value="1"/>
</dbReference>
<keyword evidence="7" id="KW-1185">Reference proteome</keyword>
<reference evidence="6" key="1">
    <citation type="submission" date="2022-08" db="EMBL/GenBank/DDBJ databases">
        <title>Complete genome of Mycoplasma iguanae type strain 2327.</title>
        <authorList>
            <person name="Spergser J."/>
        </authorList>
    </citation>
    <scope>NUCLEOTIDE SEQUENCE</scope>
    <source>
        <strain evidence="6">2327</strain>
    </source>
</reference>
<evidence type="ECO:0000256" key="4">
    <source>
        <dbReference type="SAM" id="Phobius"/>
    </source>
</evidence>
<dbReference type="SUPFAM" id="SSF56112">
    <property type="entry name" value="Protein kinase-like (PK-like)"/>
    <property type="match status" value="1"/>
</dbReference>
<dbReference type="CDD" id="cd14014">
    <property type="entry name" value="STKc_PknB_like"/>
    <property type="match status" value="1"/>
</dbReference>
<keyword evidence="4" id="KW-0812">Transmembrane</keyword>
<name>A0ABY5R8X2_9MOLU</name>
<keyword evidence="6" id="KW-0723">Serine/threonine-protein kinase</keyword>
<keyword evidence="2 3" id="KW-0067">ATP-binding</keyword>
<dbReference type="EMBL" id="CP102734">
    <property type="protein sequence ID" value="UVD81761.1"/>
    <property type="molecule type" value="Genomic_DNA"/>
</dbReference>
<keyword evidence="1 3" id="KW-0547">Nucleotide-binding</keyword>
<dbReference type="SMART" id="SM00220">
    <property type="entry name" value="S_TKc"/>
    <property type="match status" value="1"/>
</dbReference>
<feature type="domain" description="Protein kinase" evidence="5">
    <location>
        <begin position="13"/>
        <end position="278"/>
    </location>
</feature>
<protein>
    <submittedName>
        <fullName evidence="6">Serine/threonine protein kinase</fullName>
    </submittedName>
</protein>
<dbReference type="InterPro" id="IPR011009">
    <property type="entry name" value="Kinase-like_dom_sf"/>
</dbReference>